<dbReference type="InterPro" id="IPR003594">
    <property type="entry name" value="HATPase_dom"/>
</dbReference>
<dbReference type="SUPFAM" id="SSF55874">
    <property type="entry name" value="ATPase domain of HSP90 chaperone/DNA topoisomerase II/histidine kinase"/>
    <property type="match status" value="1"/>
</dbReference>
<evidence type="ECO:0000256" key="3">
    <source>
        <dbReference type="ARBA" id="ARBA00022679"/>
    </source>
</evidence>
<accession>A0A2S5CTR7</accession>
<dbReference type="PANTHER" id="PTHR24421">
    <property type="entry name" value="NITRATE/NITRITE SENSOR PROTEIN NARX-RELATED"/>
    <property type="match status" value="1"/>
</dbReference>
<sequence>MMRKRHSIIPNSPMLSVYLWIIFCFLPFFFIFRKSSYIEISIGITFLMLYFIFYRFSVNAKNGLVYMWISFEMVINITLTILFGYVYLSIFTAFFIGNIRRPVGFYIMYGLHIGFTVISTGFGFFVELHLFLSQLPFVVLTILAVVLLPLTIYSKNKRENLEGQLETANERIAELIVFEERQRIARDLHDTLGQKLSMIGLKSDLASRLIARDPQQALIEIKDIRQTASIALKEVRELVSDMRTNKFEDELMRISQILKAAEMEFVFEGDKDSLRVPPLVENVLSMCLKEAVTNIVKHSGATKCEIAFHQNFKEVHLIVRDNGQGITKKQALKTGNGLKGMRERLEFINGTFKIESENGTTLTVSIPVTITHQKVAENLKNL</sequence>
<evidence type="ECO:0000313" key="10">
    <source>
        <dbReference type="EMBL" id="POZ54231.1"/>
    </source>
</evidence>
<proteinExistence type="predicted"/>
<keyword evidence="7" id="KW-0902">Two-component regulatory system</keyword>
<dbReference type="Pfam" id="PF02518">
    <property type="entry name" value="HATPase_c"/>
    <property type="match status" value="1"/>
</dbReference>
<dbReference type="Pfam" id="PF23540">
    <property type="entry name" value="DesK_N"/>
    <property type="match status" value="1"/>
</dbReference>
<keyword evidence="8" id="KW-1133">Transmembrane helix</keyword>
<name>A0A2S5CTR7_LYSSH</name>
<evidence type="ECO:0000256" key="2">
    <source>
        <dbReference type="ARBA" id="ARBA00012438"/>
    </source>
</evidence>
<dbReference type="EMBL" id="PGLV01000007">
    <property type="protein sequence ID" value="POZ54231.1"/>
    <property type="molecule type" value="Genomic_DNA"/>
</dbReference>
<dbReference type="GO" id="GO:0046983">
    <property type="term" value="F:protein dimerization activity"/>
    <property type="evidence" value="ECO:0007669"/>
    <property type="project" value="InterPro"/>
</dbReference>
<feature type="transmembrane region" description="Helical" evidence="8">
    <location>
        <begin position="74"/>
        <end position="96"/>
    </location>
</feature>
<dbReference type="PROSITE" id="PS50109">
    <property type="entry name" value="HIS_KIN"/>
    <property type="match status" value="1"/>
</dbReference>
<keyword evidence="6" id="KW-0067">ATP-binding</keyword>
<evidence type="ECO:0000256" key="8">
    <source>
        <dbReference type="SAM" id="Phobius"/>
    </source>
</evidence>
<keyword evidence="4" id="KW-0547">Nucleotide-binding</keyword>
<dbReference type="Pfam" id="PF07730">
    <property type="entry name" value="HisKA_3"/>
    <property type="match status" value="1"/>
</dbReference>
<dbReference type="Proteomes" id="UP000237319">
    <property type="component" value="Unassembled WGS sequence"/>
</dbReference>
<protein>
    <recommendedName>
        <fullName evidence="2">histidine kinase</fullName>
        <ecNumber evidence="2">2.7.13.3</ecNumber>
    </recommendedName>
</protein>
<evidence type="ECO:0000313" key="11">
    <source>
        <dbReference type="Proteomes" id="UP000237319"/>
    </source>
</evidence>
<evidence type="ECO:0000256" key="7">
    <source>
        <dbReference type="ARBA" id="ARBA00023012"/>
    </source>
</evidence>
<dbReference type="GO" id="GO:0005524">
    <property type="term" value="F:ATP binding"/>
    <property type="evidence" value="ECO:0007669"/>
    <property type="project" value="UniProtKB-KW"/>
</dbReference>
<evidence type="ECO:0000256" key="4">
    <source>
        <dbReference type="ARBA" id="ARBA00022741"/>
    </source>
</evidence>
<dbReference type="InterPro" id="IPR011712">
    <property type="entry name" value="Sig_transdc_His_kin_sub3_dim/P"/>
</dbReference>
<dbReference type="Gene3D" id="3.30.565.10">
    <property type="entry name" value="Histidine kinase-like ATPase, C-terminal domain"/>
    <property type="match status" value="1"/>
</dbReference>
<dbReference type="InterPro" id="IPR056374">
    <property type="entry name" value="DesK/YvfT_N"/>
</dbReference>
<organism evidence="10 11">
    <name type="scientific">Lysinibacillus sphaericus</name>
    <name type="common">Bacillus sphaericus</name>
    <dbReference type="NCBI Taxonomy" id="1421"/>
    <lineage>
        <taxon>Bacteria</taxon>
        <taxon>Bacillati</taxon>
        <taxon>Bacillota</taxon>
        <taxon>Bacilli</taxon>
        <taxon>Bacillales</taxon>
        <taxon>Bacillaceae</taxon>
        <taxon>Lysinibacillus</taxon>
    </lineage>
</organism>
<keyword evidence="11" id="KW-1185">Reference proteome</keyword>
<gene>
    <name evidence="10" type="primary">desK</name>
    <name evidence="10" type="ORF">LYSIN_04253</name>
</gene>
<keyword evidence="5 10" id="KW-0418">Kinase</keyword>
<evidence type="ECO:0000256" key="6">
    <source>
        <dbReference type="ARBA" id="ARBA00022840"/>
    </source>
</evidence>
<feature type="transmembrane region" description="Helical" evidence="8">
    <location>
        <begin position="12"/>
        <end position="32"/>
    </location>
</feature>
<dbReference type="EC" id="2.7.13.3" evidence="2"/>
<dbReference type="InterPro" id="IPR036890">
    <property type="entry name" value="HATPase_C_sf"/>
</dbReference>
<dbReference type="PANTHER" id="PTHR24421:SF63">
    <property type="entry name" value="SENSOR HISTIDINE KINASE DESK"/>
    <property type="match status" value="1"/>
</dbReference>
<dbReference type="SMART" id="SM00387">
    <property type="entry name" value="HATPase_c"/>
    <property type="match status" value="1"/>
</dbReference>
<feature type="domain" description="Histidine kinase" evidence="9">
    <location>
        <begin position="284"/>
        <end position="370"/>
    </location>
</feature>
<comment type="caution">
    <text evidence="10">The sequence shown here is derived from an EMBL/GenBank/DDBJ whole genome shotgun (WGS) entry which is preliminary data.</text>
</comment>
<keyword evidence="8" id="KW-0812">Transmembrane</keyword>
<evidence type="ECO:0000256" key="5">
    <source>
        <dbReference type="ARBA" id="ARBA00022777"/>
    </source>
</evidence>
<dbReference type="GO" id="GO:0000155">
    <property type="term" value="F:phosphorelay sensor kinase activity"/>
    <property type="evidence" value="ECO:0007669"/>
    <property type="project" value="InterPro"/>
</dbReference>
<dbReference type="InterPro" id="IPR050482">
    <property type="entry name" value="Sensor_HK_TwoCompSys"/>
</dbReference>
<reference evidence="10 11" key="1">
    <citation type="submission" date="2017-11" db="EMBL/GenBank/DDBJ databases">
        <title>Genome sequence of Lysinibacillus sphaericus, a lignin-degrading bacteria isolated from municipal solid waste soil.</title>
        <authorList>
            <person name="Persinoti G.F."/>
            <person name="Paixao D.A."/>
            <person name="Bugg T.D."/>
            <person name="Squina F.M."/>
        </authorList>
    </citation>
    <scope>NUCLEOTIDE SEQUENCE [LARGE SCALE GENOMIC DNA]</scope>
    <source>
        <strain evidence="10 11">A1</strain>
    </source>
</reference>
<keyword evidence="8" id="KW-0472">Membrane</keyword>
<dbReference type="Gene3D" id="1.20.5.1930">
    <property type="match status" value="1"/>
</dbReference>
<keyword evidence="3 10" id="KW-0808">Transferase</keyword>
<dbReference type="CDD" id="cd16917">
    <property type="entry name" value="HATPase_UhpB-NarQ-NarX-like"/>
    <property type="match status" value="1"/>
</dbReference>
<feature type="transmembrane region" description="Helical" evidence="8">
    <location>
        <begin position="37"/>
        <end position="54"/>
    </location>
</feature>
<comment type="catalytic activity">
    <reaction evidence="1">
        <text>ATP + protein L-histidine = ADP + protein N-phospho-L-histidine.</text>
        <dbReference type="EC" id="2.7.13.3"/>
    </reaction>
</comment>
<dbReference type="GO" id="GO:0016020">
    <property type="term" value="C:membrane"/>
    <property type="evidence" value="ECO:0007669"/>
    <property type="project" value="InterPro"/>
</dbReference>
<dbReference type="InterPro" id="IPR005467">
    <property type="entry name" value="His_kinase_dom"/>
</dbReference>
<evidence type="ECO:0000259" key="9">
    <source>
        <dbReference type="PROSITE" id="PS50109"/>
    </source>
</evidence>
<evidence type="ECO:0000256" key="1">
    <source>
        <dbReference type="ARBA" id="ARBA00000085"/>
    </source>
</evidence>
<dbReference type="AlphaFoldDB" id="A0A2S5CTR7"/>
<feature type="transmembrane region" description="Helical" evidence="8">
    <location>
        <begin position="131"/>
        <end position="153"/>
    </location>
</feature>
<feature type="transmembrane region" description="Helical" evidence="8">
    <location>
        <begin position="103"/>
        <end position="125"/>
    </location>
</feature>